<reference evidence="1 2" key="1">
    <citation type="submission" date="2021-06" db="EMBL/GenBank/DDBJ databases">
        <title>Caerostris extrusa draft genome.</title>
        <authorList>
            <person name="Kono N."/>
            <person name="Arakawa K."/>
        </authorList>
    </citation>
    <scope>NUCLEOTIDE SEQUENCE [LARGE SCALE GENOMIC DNA]</scope>
</reference>
<proteinExistence type="predicted"/>
<organism evidence="1 2">
    <name type="scientific">Caerostris extrusa</name>
    <name type="common">Bark spider</name>
    <name type="synonym">Caerostris bankana</name>
    <dbReference type="NCBI Taxonomy" id="172846"/>
    <lineage>
        <taxon>Eukaryota</taxon>
        <taxon>Metazoa</taxon>
        <taxon>Ecdysozoa</taxon>
        <taxon>Arthropoda</taxon>
        <taxon>Chelicerata</taxon>
        <taxon>Arachnida</taxon>
        <taxon>Araneae</taxon>
        <taxon>Araneomorphae</taxon>
        <taxon>Entelegynae</taxon>
        <taxon>Araneoidea</taxon>
        <taxon>Araneidae</taxon>
        <taxon>Caerostris</taxon>
    </lineage>
</organism>
<dbReference type="Proteomes" id="UP001054945">
    <property type="component" value="Unassembled WGS sequence"/>
</dbReference>
<gene>
    <name evidence="1" type="ORF">CEXT_461321</name>
</gene>
<comment type="caution">
    <text evidence="1">The sequence shown here is derived from an EMBL/GenBank/DDBJ whole genome shotgun (WGS) entry which is preliminary data.</text>
</comment>
<sequence length="97" mass="11296">MQIVLENTLISGSLFTRNICIRTPHATLTKTKRTTSKMRHQHSTRKSFCHSFHKIHLIACKPIDAAPFSGNTFNSLPLLNTEFIFFPRQHVTRFELW</sequence>
<dbReference type="EMBL" id="BPLR01004769">
    <property type="protein sequence ID" value="GIX97361.1"/>
    <property type="molecule type" value="Genomic_DNA"/>
</dbReference>
<evidence type="ECO:0000313" key="1">
    <source>
        <dbReference type="EMBL" id="GIX97361.1"/>
    </source>
</evidence>
<dbReference type="AlphaFoldDB" id="A0AAV4PNK3"/>
<keyword evidence="2" id="KW-1185">Reference proteome</keyword>
<protein>
    <submittedName>
        <fullName evidence="1">Uncharacterized protein</fullName>
    </submittedName>
</protein>
<evidence type="ECO:0000313" key="2">
    <source>
        <dbReference type="Proteomes" id="UP001054945"/>
    </source>
</evidence>
<name>A0AAV4PNK3_CAEEX</name>
<accession>A0AAV4PNK3</accession>